<keyword evidence="1" id="KW-0472">Membrane</keyword>
<feature type="transmembrane region" description="Helical" evidence="1">
    <location>
        <begin position="87"/>
        <end position="104"/>
    </location>
</feature>
<dbReference type="Proteomes" id="UP000612585">
    <property type="component" value="Unassembled WGS sequence"/>
</dbReference>
<keyword evidence="3" id="KW-1185">Reference proteome</keyword>
<feature type="transmembrane region" description="Helical" evidence="1">
    <location>
        <begin position="60"/>
        <end position="81"/>
    </location>
</feature>
<gene>
    <name evidence="2" type="ORF">Vau01_004460</name>
</gene>
<feature type="transmembrane region" description="Helical" evidence="1">
    <location>
        <begin position="445"/>
        <end position="464"/>
    </location>
</feature>
<organism evidence="2 3">
    <name type="scientific">Virgisporangium aurantiacum</name>
    <dbReference type="NCBI Taxonomy" id="175570"/>
    <lineage>
        <taxon>Bacteria</taxon>
        <taxon>Bacillati</taxon>
        <taxon>Actinomycetota</taxon>
        <taxon>Actinomycetes</taxon>
        <taxon>Micromonosporales</taxon>
        <taxon>Micromonosporaceae</taxon>
        <taxon>Virgisporangium</taxon>
    </lineage>
</organism>
<evidence type="ECO:0000313" key="3">
    <source>
        <dbReference type="Proteomes" id="UP000612585"/>
    </source>
</evidence>
<feature type="transmembrane region" description="Helical" evidence="1">
    <location>
        <begin position="306"/>
        <end position="335"/>
    </location>
</feature>
<feature type="transmembrane region" description="Helical" evidence="1">
    <location>
        <begin position="221"/>
        <end position="249"/>
    </location>
</feature>
<feature type="transmembrane region" description="Helical" evidence="1">
    <location>
        <begin position="116"/>
        <end position="137"/>
    </location>
</feature>
<protein>
    <submittedName>
        <fullName evidence="2">Uncharacterized protein</fullName>
    </submittedName>
</protein>
<proteinExistence type="predicted"/>
<evidence type="ECO:0000256" key="1">
    <source>
        <dbReference type="SAM" id="Phobius"/>
    </source>
</evidence>
<keyword evidence="1" id="KW-1133">Transmembrane helix</keyword>
<feature type="transmembrane region" description="Helical" evidence="1">
    <location>
        <begin position="344"/>
        <end position="364"/>
    </location>
</feature>
<sequence>MQESPKGRRIDVRHVGAWLAVAWLLPVVTHLLSVDWLLPPLVLVTTASLLRGGRTLLDRLMLASALLIGTLCAAGLLFTAWPFGFQPIPIAGTGLTVLGAISVLTGRRPRLPRPALTDGITVVAALGVAAYVAIPYIRTDSTGRLAMLVAGGEDVSRHVSIFDTLRRIGGFAYWQTPQDVPDLFELLRYYPSGWHLSAGVLDSFVRSSSGTGDMVSSMDHFVWFFLAAYGFLALAIIWAAQWIAGPLLGPWRLPLIAFLGTELIYSDIPVMVIFGFPSEIFGLALLALLAAVIVRRPSRPREQMVLIGALLVGIGFSYELFLPSAALAAGGWLLYRRRLVRPHLVFALVVGVVAGGLAIVPITLGTLYGRHGALISAPGPVSAASRAMLLTLGLVLAAALLMLVRRLRVWRSYVLFMGAVLALPIALRAYVAATGGKSPYYFEKALHSVLIVALVGLGAVALVVGRHTARLRGRQLIAASVPAVLVSAAIAVGAGVVLDDMPSRPGTAEKHARLWHSGAPKTTAGPWAKTLMDLNRKYPPTPGATTIVLSDNFYVTYTSSLFFSMLQRTSGTTDKVMYYGAGLFSDETQNIADSLARPGVPIRLIVLSPKSDPVVDEIRRLKPDLQLEVLRP</sequence>
<feature type="transmembrane region" description="Helical" evidence="1">
    <location>
        <begin position="270"/>
        <end position="294"/>
    </location>
</feature>
<dbReference type="EMBL" id="BOPG01000003">
    <property type="protein sequence ID" value="GIJ52930.1"/>
    <property type="molecule type" value="Genomic_DNA"/>
</dbReference>
<feature type="transmembrane region" description="Helical" evidence="1">
    <location>
        <begin position="384"/>
        <end position="404"/>
    </location>
</feature>
<feature type="transmembrane region" description="Helical" evidence="1">
    <location>
        <begin position="413"/>
        <end position="433"/>
    </location>
</feature>
<reference evidence="2" key="1">
    <citation type="submission" date="2021-01" db="EMBL/GenBank/DDBJ databases">
        <title>Whole genome shotgun sequence of Virgisporangium aurantiacum NBRC 16421.</title>
        <authorList>
            <person name="Komaki H."/>
            <person name="Tamura T."/>
        </authorList>
    </citation>
    <scope>NUCLEOTIDE SEQUENCE</scope>
    <source>
        <strain evidence="2">NBRC 16421</strain>
    </source>
</reference>
<comment type="caution">
    <text evidence="2">The sequence shown here is derived from an EMBL/GenBank/DDBJ whole genome shotgun (WGS) entry which is preliminary data.</text>
</comment>
<feature type="transmembrane region" description="Helical" evidence="1">
    <location>
        <begin position="12"/>
        <end position="31"/>
    </location>
</feature>
<keyword evidence="1" id="KW-0812">Transmembrane</keyword>
<dbReference type="AlphaFoldDB" id="A0A8J4DVZ5"/>
<name>A0A8J4DVZ5_9ACTN</name>
<evidence type="ECO:0000313" key="2">
    <source>
        <dbReference type="EMBL" id="GIJ52930.1"/>
    </source>
</evidence>
<feature type="transmembrane region" description="Helical" evidence="1">
    <location>
        <begin position="476"/>
        <end position="498"/>
    </location>
</feature>
<accession>A0A8J4DVZ5</accession>